<gene>
    <name evidence="1" type="ORF">ACFP7A_01005</name>
</gene>
<comment type="caution">
    <text evidence="1">The sequence shown here is derived from an EMBL/GenBank/DDBJ whole genome shotgun (WGS) entry which is preliminary data.</text>
</comment>
<keyword evidence="2" id="KW-1185">Reference proteome</keyword>
<dbReference type="PANTHER" id="PTHR39179:SF3">
    <property type="entry name" value="COTS-RELATED PROTEIN"/>
    <property type="match status" value="1"/>
</dbReference>
<dbReference type="SUPFAM" id="SSF56112">
    <property type="entry name" value="Protein kinase-like (PK-like)"/>
    <property type="match status" value="1"/>
</dbReference>
<accession>A0ABW1WDI8</accession>
<protein>
    <submittedName>
        <fullName evidence="1">Spore coat protein YsxE</fullName>
    </submittedName>
</protein>
<dbReference type="PANTHER" id="PTHR39179">
    <property type="entry name" value="SPORE COAT PROTEIN I"/>
    <property type="match status" value="1"/>
</dbReference>
<dbReference type="Proteomes" id="UP001596267">
    <property type="component" value="Unassembled WGS sequence"/>
</dbReference>
<dbReference type="EMBL" id="JBHSTQ010000001">
    <property type="protein sequence ID" value="MFC6385165.1"/>
    <property type="molecule type" value="Genomic_DNA"/>
</dbReference>
<dbReference type="Gene3D" id="3.90.1200.10">
    <property type="match status" value="1"/>
</dbReference>
<sequence length="347" mass="41327">MGPTVSNQINRILYQYDLYPHHFDDQGNLIKIETYSGTFALKRKALNDQQIRKLQTVYSLARQMTIDAVCPLSSKYGDLIIRTDELCYYLMPWFRETVDASDLLERYRHLFIKAGQLHRQTLEKETECMTLYQDMVRVINQRQMVWEQFLYQAEHHVYPSPFEQMVFKSAAIYLVNMQRARDFFSRDHDDEGKGKLMRRALCHGRLSPLHLLIQEERSALTNFENSEYGFFVVEIATLFEQSSVTLGTKKTDWKGFFRSYEAACPMSDEEHEFLLHFLLFPSAHAELLQRYMQTDQRSEQWFVSRWTKLCRVHQEMFTTIKLEIDEERKKKETIQAEVDKKMKNEDA</sequence>
<dbReference type="InterPro" id="IPR047175">
    <property type="entry name" value="CotS-like"/>
</dbReference>
<proteinExistence type="predicted"/>
<keyword evidence="1" id="KW-0167">Capsid protein</keyword>
<evidence type="ECO:0000313" key="2">
    <source>
        <dbReference type="Proteomes" id="UP001596267"/>
    </source>
</evidence>
<dbReference type="Gene3D" id="3.30.200.20">
    <property type="entry name" value="Phosphorylase Kinase, domain 1"/>
    <property type="match status" value="1"/>
</dbReference>
<dbReference type="InterPro" id="IPR011009">
    <property type="entry name" value="Kinase-like_dom_sf"/>
</dbReference>
<name>A0ABW1WDI8_9BACL</name>
<evidence type="ECO:0000313" key="1">
    <source>
        <dbReference type="EMBL" id="MFC6385165.1"/>
    </source>
</evidence>
<dbReference type="RefSeq" id="WP_253053670.1">
    <property type="nucleotide sequence ID" value="NZ_JAMXWN010000005.1"/>
</dbReference>
<reference evidence="2" key="1">
    <citation type="journal article" date="2019" name="Int. J. Syst. Evol. Microbiol.">
        <title>The Global Catalogue of Microorganisms (GCM) 10K type strain sequencing project: providing services to taxonomists for standard genome sequencing and annotation.</title>
        <authorList>
            <consortium name="The Broad Institute Genomics Platform"/>
            <consortium name="The Broad Institute Genome Sequencing Center for Infectious Disease"/>
            <person name="Wu L."/>
            <person name="Ma J."/>
        </authorList>
    </citation>
    <scope>NUCLEOTIDE SEQUENCE [LARGE SCALE GENOMIC DNA]</scope>
    <source>
        <strain evidence="2">CCUG 42001</strain>
    </source>
</reference>
<keyword evidence="1" id="KW-0946">Virion</keyword>
<organism evidence="1 2">
    <name type="scientific">Sporolactobacillus kofuensis</name>
    <dbReference type="NCBI Taxonomy" id="269672"/>
    <lineage>
        <taxon>Bacteria</taxon>
        <taxon>Bacillati</taxon>
        <taxon>Bacillota</taxon>
        <taxon>Bacilli</taxon>
        <taxon>Bacillales</taxon>
        <taxon>Sporolactobacillaceae</taxon>
        <taxon>Sporolactobacillus</taxon>
    </lineage>
</organism>